<reference evidence="1" key="1">
    <citation type="submission" date="2023-05" db="EMBL/GenBank/DDBJ databases">
        <authorList>
            <consortium name="ELIXIR-Norway"/>
        </authorList>
    </citation>
    <scope>NUCLEOTIDE SEQUENCE</scope>
</reference>
<sequence length="431" mass="43964">MKTTFVLPALTWSSFSIAVLAKGSIFLKLPEPSRSLKTNPGTSSYPTPSPHGLPSARARSSPYKGPFIESFKQLWTICYAPSPSSVLLAWALVSDLHSPFKTWQPQEGSLRGRDLPATSAQGRTGRGGQDLPSQALGSPPGGSVAPGAGAGAGAPRCHLFHPPEDQTPASPHPSGAGGAGESVLPRAPRPAPQDPGPRCAPCKSAESRGEGSGRGLGAHASLSSSRSSRRALSPGEGRWRGQGWAGRGRPAAGQCGVSPRAPLRGPGRGGPACRTPRPGRARRYPASRARQHLGARLTKSCGGGLALGLGDTAAAAVHTHCPELGPGKRGSGPTDPSPEWPQPGGDGAGAGGAIRRRCGRGAARGSGVRTGLERRGRAGGSRIPGGGAAARGDKAQTRDADPRRLPARVPPGWPLQLECSAAPLGTVTESR</sequence>
<accession>A0ACB0E708</accession>
<protein>
    <submittedName>
        <fullName evidence="1">Uncharacterized protein</fullName>
    </submittedName>
</protein>
<proteinExistence type="predicted"/>
<name>A0ACB0E708_RANTA</name>
<evidence type="ECO:0000313" key="1">
    <source>
        <dbReference type="EMBL" id="CAI9696452.1"/>
    </source>
</evidence>
<dbReference type="EMBL" id="OX596100">
    <property type="protein sequence ID" value="CAI9696452.1"/>
    <property type="molecule type" value="Genomic_DNA"/>
</dbReference>
<organism evidence="1 2">
    <name type="scientific">Rangifer tarandus platyrhynchus</name>
    <name type="common">Svalbard reindeer</name>
    <dbReference type="NCBI Taxonomy" id="3082113"/>
    <lineage>
        <taxon>Eukaryota</taxon>
        <taxon>Metazoa</taxon>
        <taxon>Chordata</taxon>
        <taxon>Craniata</taxon>
        <taxon>Vertebrata</taxon>
        <taxon>Euteleostomi</taxon>
        <taxon>Mammalia</taxon>
        <taxon>Eutheria</taxon>
        <taxon>Laurasiatheria</taxon>
        <taxon>Artiodactyla</taxon>
        <taxon>Ruminantia</taxon>
        <taxon>Pecora</taxon>
        <taxon>Cervidae</taxon>
        <taxon>Odocoileinae</taxon>
        <taxon>Rangifer</taxon>
    </lineage>
</organism>
<dbReference type="Proteomes" id="UP001162501">
    <property type="component" value="Chromosome 16"/>
</dbReference>
<gene>
    <name evidence="1" type="ORF">MRATA1EN3_LOCUS7665</name>
</gene>
<evidence type="ECO:0000313" key="2">
    <source>
        <dbReference type="Proteomes" id="UP001162501"/>
    </source>
</evidence>